<proteinExistence type="predicted"/>
<evidence type="ECO:0000259" key="3">
    <source>
        <dbReference type="Pfam" id="PF13435"/>
    </source>
</evidence>
<feature type="transmembrane region" description="Helical" evidence="2">
    <location>
        <begin position="15"/>
        <end position="34"/>
    </location>
</feature>
<dbReference type="SUPFAM" id="SSF48695">
    <property type="entry name" value="Multiheme cytochromes"/>
    <property type="match status" value="1"/>
</dbReference>
<dbReference type="EMBL" id="RYZH01000025">
    <property type="protein sequence ID" value="RUL87159.1"/>
    <property type="molecule type" value="Genomic_DNA"/>
</dbReference>
<dbReference type="RefSeq" id="WP_126726065.1">
    <property type="nucleotide sequence ID" value="NZ_RYZH01000025.1"/>
</dbReference>
<evidence type="ECO:0000256" key="2">
    <source>
        <dbReference type="SAM" id="Phobius"/>
    </source>
</evidence>
<evidence type="ECO:0000313" key="4">
    <source>
        <dbReference type="EMBL" id="RUL87159.1"/>
    </source>
</evidence>
<keyword evidence="2" id="KW-1133">Transmembrane helix</keyword>
<dbReference type="PANTHER" id="PTHR35038:SF8">
    <property type="entry name" value="C-TYPE POLYHEME CYTOCHROME OMCC"/>
    <property type="match status" value="1"/>
</dbReference>
<protein>
    <recommendedName>
        <fullName evidence="3">Cytochrome c-552/4 domain-containing protein</fullName>
    </recommendedName>
</protein>
<reference evidence="4 5" key="2">
    <citation type="submission" date="2019-01" db="EMBL/GenBank/DDBJ databases">
        <title>Tautonia sociabilis, a novel thermotolerant planctomycete of Isosphaeraceae family, isolated from a 4000 m deep subterranean habitat.</title>
        <authorList>
            <person name="Kovaleva O.L."/>
            <person name="Elcheninov A.G."/>
            <person name="Van Heerden E."/>
            <person name="Toshchakov S.V."/>
            <person name="Novikov A."/>
            <person name="Bonch-Osmolovskaya E.A."/>
            <person name="Kublanov I.V."/>
        </authorList>
    </citation>
    <scope>NUCLEOTIDE SEQUENCE [LARGE SCALE GENOMIC DNA]</scope>
    <source>
        <strain evidence="4 5">GM2012</strain>
    </source>
</reference>
<dbReference type="CDD" id="cd08168">
    <property type="entry name" value="Cytochrom_C3"/>
    <property type="match status" value="1"/>
</dbReference>
<dbReference type="InterPro" id="IPR023155">
    <property type="entry name" value="Cyt_c-552/4"/>
</dbReference>
<dbReference type="Proteomes" id="UP000280296">
    <property type="component" value="Unassembled WGS sequence"/>
</dbReference>
<name>A0A432MIN5_9BACT</name>
<accession>A0A432MIN5</accession>
<organism evidence="4 5">
    <name type="scientific">Tautonia sociabilis</name>
    <dbReference type="NCBI Taxonomy" id="2080755"/>
    <lineage>
        <taxon>Bacteria</taxon>
        <taxon>Pseudomonadati</taxon>
        <taxon>Planctomycetota</taxon>
        <taxon>Planctomycetia</taxon>
        <taxon>Isosphaerales</taxon>
        <taxon>Isosphaeraceae</taxon>
        <taxon>Tautonia</taxon>
    </lineage>
</organism>
<dbReference type="Gene3D" id="1.10.1130.10">
    <property type="entry name" value="Flavocytochrome C3, Chain A"/>
    <property type="match status" value="1"/>
</dbReference>
<dbReference type="InterPro" id="IPR051829">
    <property type="entry name" value="Multiheme_Cytochr_ET"/>
</dbReference>
<dbReference type="Pfam" id="PF13435">
    <property type="entry name" value="Cytochrome_C554"/>
    <property type="match status" value="1"/>
</dbReference>
<evidence type="ECO:0000313" key="5">
    <source>
        <dbReference type="Proteomes" id="UP000280296"/>
    </source>
</evidence>
<dbReference type="InterPro" id="IPR036280">
    <property type="entry name" value="Multihaem_cyt_sf"/>
</dbReference>
<evidence type="ECO:0000256" key="1">
    <source>
        <dbReference type="ARBA" id="ARBA00022729"/>
    </source>
</evidence>
<dbReference type="AlphaFoldDB" id="A0A432MIN5"/>
<keyword evidence="1" id="KW-0732">Signal</keyword>
<keyword evidence="5" id="KW-1185">Reference proteome</keyword>
<keyword evidence="2" id="KW-0812">Transmembrane</keyword>
<reference evidence="4 5" key="1">
    <citation type="submission" date="2018-12" db="EMBL/GenBank/DDBJ databases">
        <authorList>
            <person name="Toschakov S.V."/>
        </authorList>
    </citation>
    <scope>NUCLEOTIDE SEQUENCE [LARGE SCALE GENOMIC DNA]</scope>
    <source>
        <strain evidence="4 5">GM2012</strain>
    </source>
</reference>
<gene>
    <name evidence="4" type="ORF">TsocGM_13860</name>
</gene>
<sequence length="461" mass="49429">MMLHAGDEAGRRGPWPFLWVVLLLAVILGGWAWMSLRDAPPPSPAPDPIAEARALLEAGQGDRARSVLESAGRQDAESWWLLSRAALQAGDSPAALDFRDRAIALGFDDDPMRVEPAPFVGASRCAGCHREIAAQQRQSHHARTYLAGEIAQAVPLPDGPIADPEHSDVVHQIRTEGNNLVVEATASGSRFRAVVDRLIGSGQHAITPVGVDDEGRRLEFRLSHYVGGLGWDLTSGHPELPDSPEGFLGRPLREGEFSRCLSCHTTNHEEVEAGSGPTLGDVGIGCERCHGPGGNHVLAAELGFPDLAIGRLKEATSDRVVALCGECHRPIEQGAPLLLAEEREIVRFQALTLPRSACSSKSPPSAKFDCVTCHDPHQDADGDPASYEAICRSCHSGPAPAGLGPVLLEEAQKACPVNPERGCIDCHMPKRPSTMRHTMFTDHFIRVRHDLDPEAGAPGAD</sequence>
<comment type="caution">
    <text evidence="4">The sequence shown here is derived from an EMBL/GenBank/DDBJ whole genome shotgun (WGS) entry which is preliminary data.</text>
</comment>
<feature type="domain" description="Cytochrome c-552/4" evidence="3">
    <location>
        <begin position="256"/>
        <end position="291"/>
    </location>
</feature>
<dbReference type="OrthoDB" id="234670at2"/>
<keyword evidence="2" id="KW-0472">Membrane</keyword>
<dbReference type="PANTHER" id="PTHR35038">
    <property type="entry name" value="DISSIMILATORY SULFITE REDUCTASE SIRA"/>
    <property type="match status" value="1"/>
</dbReference>